<dbReference type="EMBL" id="JBEPNW010000004">
    <property type="protein sequence ID" value="MET3869721.1"/>
    <property type="molecule type" value="Genomic_DNA"/>
</dbReference>
<organism evidence="1 3">
    <name type="scientific">Methylobacterium radiotolerans</name>
    <dbReference type="NCBI Taxonomy" id="31998"/>
    <lineage>
        <taxon>Bacteria</taxon>
        <taxon>Pseudomonadati</taxon>
        <taxon>Pseudomonadota</taxon>
        <taxon>Alphaproteobacteria</taxon>
        <taxon>Hyphomicrobiales</taxon>
        <taxon>Methylobacteriaceae</taxon>
        <taxon>Methylobacterium</taxon>
    </lineage>
</organism>
<comment type="caution">
    <text evidence="1">The sequence shown here is derived from an EMBL/GenBank/DDBJ whole genome shotgun (WGS) entry which is preliminary data.</text>
</comment>
<evidence type="ECO:0000313" key="2">
    <source>
        <dbReference type="EMBL" id="MET3869730.1"/>
    </source>
</evidence>
<evidence type="ECO:0000313" key="3">
    <source>
        <dbReference type="Proteomes" id="UP001549119"/>
    </source>
</evidence>
<gene>
    <name evidence="1" type="ORF">ABIC20_007106</name>
    <name evidence="2" type="ORF">ABIC20_007115</name>
</gene>
<dbReference type="EMBL" id="JBEPNW010000004">
    <property type="protein sequence ID" value="MET3869730.1"/>
    <property type="molecule type" value="Genomic_DNA"/>
</dbReference>
<proteinExistence type="predicted"/>
<reference evidence="1 3" key="1">
    <citation type="submission" date="2024-06" db="EMBL/GenBank/DDBJ databases">
        <title>Genomics of switchgrass bacterial isolates.</title>
        <authorList>
            <person name="Shade A."/>
        </authorList>
    </citation>
    <scope>NUCLEOTIDE SEQUENCE [LARGE SCALE GENOMIC DNA]</scope>
    <source>
        <strain evidence="1 3">PvP084</strain>
    </source>
</reference>
<protein>
    <submittedName>
        <fullName evidence="1">Uncharacterized protein</fullName>
    </submittedName>
</protein>
<dbReference type="Proteomes" id="UP001549119">
    <property type="component" value="Unassembled WGS sequence"/>
</dbReference>
<sequence length="77" mass="8322">MVKLSLEVVYLASMPNQIGLTGRLEGREALTGIHDRPLEPIPLLGRLSALLGRSVLDRHPLGLSRRGAGLKLDQSPT</sequence>
<dbReference type="RefSeq" id="WP_209650973.1">
    <property type="nucleotide sequence ID" value="NZ_JBEPNV010000007.1"/>
</dbReference>
<evidence type="ECO:0000313" key="1">
    <source>
        <dbReference type="EMBL" id="MET3869721.1"/>
    </source>
</evidence>
<keyword evidence="3" id="KW-1185">Reference proteome</keyword>
<name>A0ABV2NTI5_9HYPH</name>
<accession>A0ABV2NTI5</accession>